<dbReference type="InterPro" id="IPR048466">
    <property type="entry name" value="DNA_pol3_delta-like_C"/>
</dbReference>
<dbReference type="PANTHER" id="PTHR34388:SF1">
    <property type="entry name" value="DNA POLYMERASE III SUBUNIT DELTA"/>
    <property type="match status" value="1"/>
</dbReference>
<accession>N2BHZ7</accession>
<evidence type="ECO:0000256" key="1">
    <source>
        <dbReference type="ARBA" id="ARBA00012417"/>
    </source>
</evidence>
<dbReference type="OrthoDB" id="9775929at2"/>
<feature type="domain" description="DNA polymerase III delta N-terminal" evidence="9">
    <location>
        <begin position="17"/>
        <end position="130"/>
    </location>
</feature>
<feature type="domain" description="DNA polymerase III delta subunit-like C-terminal" evidence="10">
    <location>
        <begin position="204"/>
        <end position="323"/>
    </location>
</feature>
<dbReference type="AlphaFoldDB" id="N2BHZ7"/>
<dbReference type="GO" id="GO:0009360">
    <property type="term" value="C:DNA polymerase III complex"/>
    <property type="evidence" value="ECO:0007669"/>
    <property type="project" value="InterPro"/>
</dbReference>
<evidence type="ECO:0000256" key="6">
    <source>
        <dbReference type="ARBA" id="ARBA00022932"/>
    </source>
</evidence>
<sequence length="328" mass="37554">MKTIDEDIRSGQFQNIYLLYGSEHYLRQQYKQKLKQALIPADDTINFSRFEGQHTDVSALIDLAETLPFFADYRLILIEDSGFFKNGCETLVNYLPHLPSSTVIVFSESEIDKRGRLYKSVKKSGRIVEFEQQNEQLLTRWILGRLKRENKKITQSVLQLFLSKTGMDMSNIDKELEKLLCYTLNKEIIEAADIEAICTEQVTNQIFEMVNAIGKRDQARALSLYYDLLALKEAPMRILFLINRQFRILLDLKSMKKAGVDAKTMAAKAGIPPFAVKRSLEQAARFPENELHQALKEGTELETDIKTGKITDQIAVELLLIKYSSSPS</sequence>
<dbReference type="Pfam" id="PF21694">
    <property type="entry name" value="DNA_pol3_delta_C"/>
    <property type="match status" value="1"/>
</dbReference>
<dbReference type="InterPro" id="IPR008921">
    <property type="entry name" value="DNA_pol3_clamp-load_cplx_C"/>
</dbReference>
<evidence type="ECO:0000313" key="11">
    <source>
        <dbReference type="EMBL" id="EMZ36454.1"/>
    </source>
</evidence>
<keyword evidence="3" id="KW-0808">Transferase</keyword>
<evidence type="ECO:0000259" key="10">
    <source>
        <dbReference type="Pfam" id="PF21694"/>
    </source>
</evidence>
<evidence type="ECO:0000256" key="7">
    <source>
        <dbReference type="ARBA" id="ARBA00034754"/>
    </source>
</evidence>
<dbReference type="SUPFAM" id="SSF52540">
    <property type="entry name" value="P-loop containing nucleoside triphosphate hydrolases"/>
    <property type="match status" value="1"/>
</dbReference>
<dbReference type="PANTHER" id="PTHR34388">
    <property type="entry name" value="DNA POLYMERASE III SUBUNIT DELTA"/>
    <property type="match status" value="1"/>
</dbReference>
<reference evidence="11 12" key="1">
    <citation type="journal article" date="2014" name="Genome Announc.">
        <title>Draft genome sequences of the altered schaedler flora, a defined bacterial community from gnotobiotic mice.</title>
        <authorList>
            <person name="Wannemuehler M.J."/>
            <person name="Overstreet A.M."/>
            <person name="Ward D.V."/>
            <person name="Phillips G.J."/>
        </authorList>
    </citation>
    <scope>NUCLEOTIDE SEQUENCE [LARGE SCALE GENOMIC DNA]</scope>
    <source>
        <strain evidence="11 12">ASF492</strain>
    </source>
</reference>
<dbReference type="GO" id="GO:0003887">
    <property type="term" value="F:DNA-directed DNA polymerase activity"/>
    <property type="evidence" value="ECO:0007669"/>
    <property type="project" value="UniProtKB-KW"/>
</dbReference>
<dbReference type="Proteomes" id="UP000012589">
    <property type="component" value="Unassembled WGS sequence"/>
</dbReference>
<proteinExistence type="inferred from homology"/>
<dbReference type="eggNOG" id="COG1466">
    <property type="taxonomic scope" value="Bacteria"/>
</dbReference>
<dbReference type="HOGENOM" id="CLU_044694_2_2_9"/>
<keyword evidence="6" id="KW-0239">DNA-directed DNA polymerase</keyword>
<dbReference type="EC" id="2.7.7.7" evidence="1"/>
<evidence type="ECO:0000256" key="8">
    <source>
        <dbReference type="ARBA" id="ARBA00049244"/>
    </source>
</evidence>
<comment type="similarity">
    <text evidence="7">Belongs to the DNA polymerase HolA subunit family.</text>
</comment>
<dbReference type="Pfam" id="PF06144">
    <property type="entry name" value="DNA_pol3_delta"/>
    <property type="match status" value="1"/>
</dbReference>
<evidence type="ECO:0000256" key="5">
    <source>
        <dbReference type="ARBA" id="ARBA00022705"/>
    </source>
</evidence>
<comment type="catalytic activity">
    <reaction evidence="8">
        <text>DNA(n) + a 2'-deoxyribonucleoside 5'-triphosphate = DNA(n+1) + diphosphate</text>
        <dbReference type="Rhea" id="RHEA:22508"/>
        <dbReference type="Rhea" id="RHEA-COMP:17339"/>
        <dbReference type="Rhea" id="RHEA-COMP:17340"/>
        <dbReference type="ChEBI" id="CHEBI:33019"/>
        <dbReference type="ChEBI" id="CHEBI:61560"/>
        <dbReference type="ChEBI" id="CHEBI:173112"/>
        <dbReference type="EC" id="2.7.7.7"/>
    </reaction>
</comment>
<dbReference type="PATRIC" id="fig|1235802.3.peg.882"/>
<evidence type="ECO:0000256" key="3">
    <source>
        <dbReference type="ARBA" id="ARBA00022679"/>
    </source>
</evidence>
<dbReference type="InterPro" id="IPR010372">
    <property type="entry name" value="DNA_pol3_delta_N"/>
</dbReference>
<dbReference type="InterPro" id="IPR005790">
    <property type="entry name" value="DNA_polIII_delta"/>
</dbReference>
<evidence type="ECO:0000313" key="12">
    <source>
        <dbReference type="Proteomes" id="UP000012589"/>
    </source>
</evidence>
<evidence type="ECO:0000256" key="2">
    <source>
        <dbReference type="ARBA" id="ARBA00017703"/>
    </source>
</evidence>
<dbReference type="InterPro" id="IPR027417">
    <property type="entry name" value="P-loop_NTPase"/>
</dbReference>
<organism evidence="11 12">
    <name type="scientific">Eubacterium plexicaudatum ASF492</name>
    <dbReference type="NCBI Taxonomy" id="1235802"/>
    <lineage>
        <taxon>Bacteria</taxon>
        <taxon>Bacillati</taxon>
        <taxon>Bacillota</taxon>
        <taxon>Clostridia</taxon>
        <taxon>Eubacteriales</taxon>
        <taxon>Eubacteriaceae</taxon>
        <taxon>Eubacterium</taxon>
    </lineage>
</organism>
<keyword evidence="5" id="KW-0235">DNA replication</keyword>
<evidence type="ECO:0000256" key="4">
    <source>
        <dbReference type="ARBA" id="ARBA00022695"/>
    </source>
</evidence>
<dbReference type="GO" id="GO:0003677">
    <property type="term" value="F:DNA binding"/>
    <property type="evidence" value="ECO:0007669"/>
    <property type="project" value="InterPro"/>
</dbReference>
<dbReference type="Gene3D" id="3.40.50.300">
    <property type="entry name" value="P-loop containing nucleotide triphosphate hydrolases"/>
    <property type="match status" value="1"/>
</dbReference>
<evidence type="ECO:0000259" key="9">
    <source>
        <dbReference type="Pfam" id="PF06144"/>
    </source>
</evidence>
<keyword evidence="4" id="KW-0548">Nucleotidyltransferase</keyword>
<dbReference type="NCBIfam" id="TIGR01128">
    <property type="entry name" value="holA"/>
    <property type="match status" value="1"/>
</dbReference>
<dbReference type="Gene3D" id="1.10.8.60">
    <property type="match status" value="1"/>
</dbReference>
<dbReference type="EMBL" id="AQFT01000023">
    <property type="protein sequence ID" value="EMZ36454.1"/>
    <property type="molecule type" value="Genomic_DNA"/>
</dbReference>
<gene>
    <name evidence="11" type="ORF">C823_00822</name>
</gene>
<dbReference type="STRING" id="1235802.C823_00822"/>
<name>N2BHZ7_9FIRM</name>
<dbReference type="SUPFAM" id="SSF48019">
    <property type="entry name" value="post-AAA+ oligomerization domain-like"/>
    <property type="match status" value="1"/>
</dbReference>
<dbReference type="GO" id="GO:0006261">
    <property type="term" value="P:DNA-templated DNA replication"/>
    <property type="evidence" value="ECO:0007669"/>
    <property type="project" value="TreeGrafter"/>
</dbReference>
<protein>
    <recommendedName>
        <fullName evidence="2">DNA polymerase III subunit delta</fullName>
        <ecNumber evidence="1">2.7.7.7</ecNumber>
    </recommendedName>
</protein>
<dbReference type="Gene3D" id="1.20.272.10">
    <property type="match status" value="1"/>
</dbReference>
<keyword evidence="12" id="KW-1185">Reference proteome</keyword>
<comment type="caution">
    <text evidence="11">The sequence shown here is derived from an EMBL/GenBank/DDBJ whole genome shotgun (WGS) entry which is preliminary data.</text>
</comment>